<evidence type="ECO:0000256" key="13">
    <source>
        <dbReference type="ARBA" id="ARBA00064647"/>
    </source>
</evidence>
<keyword evidence="5 14" id="KW-0812">Transmembrane</keyword>
<dbReference type="Pfam" id="PF00895">
    <property type="entry name" value="ATP-synt_8"/>
    <property type="match status" value="1"/>
</dbReference>
<evidence type="ECO:0000256" key="1">
    <source>
        <dbReference type="ARBA" id="ARBA00004304"/>
    </source>
</evidence>
<dbReference type="PANTHER" id="PTHR39937">
    <property type="entry name" value="ATP SYNTHASE PROTEIN 8"/>
    <property type="match status" value="1"/>
</dbReference>
<keyword evidence="8 14" id="KW-0406">Ion transport</keyword>
<proteinExistence type="inferred from homology"/>
<evidence type="ECO:0000256" key="7">
    <source>
        <dbReference type="ARBA" id="ARBA00022989"/>
    </source>
</evidence>
<dbReference type="PANTHER" id="PTHR39937:SF1">
    <property type="entry name" value="ATP SYNTHASE PROTEIN 8"/>
    <property type="match status" value="1"/>
</dbReference>
<evidence type="ECO:0000256" key="4">
    <source>
        <dbReference type="ARBA" id="ARBA00022547"/>
    </source>
</evidence>
<dbReference type="GO" id="GO:0045259">
    <property type="term" value="C:proton-transporting ATP synthase complex"/>
    <property type="evidence" value="ECO:0007669"/>
    <property type="project" value="UniProtKB-KW"/>
</dbReference>
<dbReference type="InterPro" id="IPR001421">
    <property type="entry name" value="ATP8_metazoa"/>
</dbReference>
<feature type="signal peptide" evidence="15">
    <location>
        <begin position="1"/>
        <end position="30"/>
    </location>
</feature>
<name>A0A8F5LQS8_9TELE</name>
<evidence type="ECO:0000256" key="5">
    <source>
        <dbReference type="ARBA" id="ARBA00022692"/>
    </source>
</evidence>
<keyword evidence="7" id="KW-1133">Transmembrane helix</keyword>
<comment type="subunit">
    <text evidence="13">Component of the ATP synthase complex composed at least of ATP5F1A/subunit alpha, ATP5F1B/subunit beta, ATP5MC1/subunit c (homooctomer), MT-ATP6/subunit a, MT-ATP8/subunit 8, ATP5ME/subunit e, ATP5MF/subunit f, ATP5MG/subunit g, ATP5MK/subunit k, ATP5MJ/subunit j, ATP5F1C/subunit gamma, ATP5F1D/subunit delta, ATP5F1E/subunit epsilon, ATP5PF/subunit F6, ATP5PB/subunit b, ATP5PD/subunit d, ATP5PO/subunit OSCP. ATP synthase complex consists of a soluble F(1) head domain (subunits alpha(3) and beta(3)) - the catalytic core - and a membrane F(0) domain - the membrane proton channel (subunits c, a, 8, e, f, g, k and j). These two domains are linked by a central stalk (subunits gamma, delta, and epsilon) rotating inside the F1 region and a stationary peripheral stalk (subunits F6, b, d, and OSCP).</text>
</comment>
<organism evidence="16">
    <name type="scientific">Enneanectes altivelis</name>
    <name type="common">lofty triplefin</name>
    <dbReference type="NCBI Taxonomy" id="879481"/>
    <lineage>
        <taxon>Eukaryota</taxon>
        <taxon>Metazoa</taxon>
        <taxon>Chordata</taxon>
        <taxon>Craniata</taxon>
        <taxon>Vertebrata</taxon>
        <taxon>Euteleostomi</taxon>
        <taxon>Actinopterygii</taxon>
        <taxon>Neopterygii</taxon>
        <taxon>Teleostei</taxon>
        <taxon>Neoteleostei</taxon>
        <taxon>Acanthomorphata</taxon>
        <taxon>Ovalentaria</taxon>
        <taxon>Blenniimorphae</taxon>
        <taxon>Blenniiformes</taxon>
        <taxon>Blennioidei</taxon>
        <taxon>Tripterygiidae</taxon>
        <taxon>Tripterygiinae</taxon>
        <taxon>Enneanectes</taxon>
    </lineage>
</organism>
<comment type="subcellular location">
    <subcellularLocation>
        <location evidence="1 14">Mitochondrion membrane</location>
        <topology evidence="1 14">Single-pass membrane protein</topology>
    </subcellularLocation>
</comment>
<accession>A0A8F5LQS8</accession>
<evidence type="ECO:0000256" key="8">
    <source>
        <dbReference type="ARBA" id="ARBA00023065"/>
    </source>
</evidence>
<keyword evidence="4 14" id="KW-0138">CF(0)</keyword>
<evidence type="ECO:0000256" key="12">
    <source>
        <dbReference type="ARBA" id="ARBA00053067"/>
    </source>
</evidence>
<dbReference type="GO" id="GO:0015078">
    <property type="term" value="F:proton transmembrane transporter activity"/>
    <property type="evidence" value="ECO:0007669"/>
    <property type="project" value="InterPro"/>
</dbReference>
<comment type="similarity">
    <text evidence="2 14">Belongs to the ATPase protein 8 family.</text>
</comment>
<keyword evidence="10" id="KW-0472">Membrane</keyword>
<keyword evidence="11" id="KW-0066">ATP synthesis</keyword>
<evidence type="ECO:0000256" key="14">
    <source>
        <dbReference type="RuleBase" id="RU003661"/>
    </source>
</evidence>
<evidence type="ECO:0000256" key="3">
    <source>
        <dbReference type="ARBA" id="ARBA00022448"/>
    </source>
</evidence>
<dbReference type="AlphaFoldDB" id="A0A8F5LQS8"/>
<evidence type="ECO:0000256" key="6">
    <source>
        <dbReference type="ARBA" id="ARBA00022781"/>
    </source>
</evidence>
<keyword evidence="9 14" id="KW-0496">Mitochondrion</keyword>
<evidence type="ECO:0000256" key="15">
    <source>
        <dbReference type="SAM" id="SignalP"/>
    </source>
</evidence>
<feature type="chain" id="PRO_5034291717" description="ATP synthase complex subunit 8" evidence="15">
    <location>
        <begin position="31"/>
        <end position="55"/>
    </location>
</feature>
<dbReference type="GO" id="GO:0015986">
    <property type="term" value="P:proton motive force-driven ATP synthesis"/>
    <property type="evidence" value="ECO:0007669"/>
    <property type="project" value="InterPro"/>
</dbReference>
<keyword evidence="15" id="KW-0732">Signal</keyword>
<keyword evidence="3 14" id="KW-0813">Transport</keyword>
<evidence type="ECO:0000256" key="2">
    <source>
        <dbReference type="ARBA" id="ARBA00008892"/>
    </source>
</evidence>
<dbReference type="InterPro" id="IPR050635">
    <property type="entry name" value="ATPase_protein_8"/>
</dbReference>
<evidence type="ECO:0000256" key="9">
    <source>
        <dbReference type="ARBA" id="ARBA00023128"/>
    </source>
</evidence>
<gene>
    <name evidence="16" type="primary">ATP8</name>
</gene>
<geneLocation type="mitochondrion" evidence="16"/>
<keyword evidence="6 14" id="KW-0375">Hydrogen ion transport</keyword>
<evidence type="ECO:0000256" key="10">
    <source>
        <dbReference type="ARBA" id="ARBA00023136"/>
    </source>
</evidence>
<reference evidence="16" key="1">
    <citation type="submission" date="2021-06" db="EMBL/GenBank/DDBJ databases">
        <title>The complete mitogenomes of the spinyhead blenny, Acanthemblemaria spinosa (Chaenopsidae) and the lofty triplefin, Enneanectes altivelis (Tripterygiidae).</title>
        <authorList>
            <person name="Sporre M.A."/>
            <person name="Eytan R.I."/>
        </authorList>
    </citation>
    <scope>NUCLEOTIDE SEQUENCE</scope>
</reference>
<evidence type="ECO:0000313" key="16">
    <source>
        <dbReference type="EMBL" id="QXN53174.1"/>
    </source>
</evidence>
<evidence type="ECO:0000256" key="11">
    <source>
        <dbReference type="ARBA" id="ARBA00023310"/>
    </source>
</evidence>
<protein>
    <recommendedName>
        <fullName evidence="14">ATP synthase complex subunit 8</fullName>
    </recommendedName>
</protein>
<dbReference type="EMBL" id="MZ365315">
    <property type="protein sequence ID" value="QXN53174.1"/>
    <property type="molecule type" value="Genomic_DNA"/>
</dbReference>
<comment type="function">
    <text evidence="12">Subunit 8, of the mitochondrial membrane ATP synthase complex (F(1)F(0) ATP synthase or Complex V) that produces ATP from ADP in the presence of a proton gradient across the membrane which is generated by electron transport complexes of the respiratory chain. ATP synthase complex consist of a soluble F(1) head domain - the catalytic core - and a membrane F(1) domain - the membrane proton channel. These two domains are linked by a central stalk rotating inside the F(1) region and a stationary peripheral stalk. During catalysis, ATP synthesis in the catalytic domain of F(1) is coupled via a rotary mechanism of the central stalk subunits to proton translocation. In vivo, can only synthesize ATP although its ATP hydrolase activity can be activated artificially in vitro. Part of the complex F(0) domain.</text>
</comment>
<sequence>MPQLNPSPWFNILMFTWLIFIAVIPPKILAHQFPNEFSVASTHKPKTDPWNWPWY</sequence>
<dbReference type="GO" id="GO:0031966">
    <property type="term" value="C:mitochondrial membrane"/>
    <property type="evidence" value="ECO:0007669"/>
    <property type="project" value="UniProtKB-SubCell"/>
</dbReference>